<dbReference type="EMBL" id="CP016808">
    <property type="protein sequence ID" value="ANY69837.1"/>
    <property type="molecule type" value="Genomic_DNA"/>
</dbReference>
<organism evidence="2">
    <name type="scientific">Paenibacillus sp. BIHB 4019</name>
    <dbReference type="NCBI Taxonomy" id="1870819"/>
    <lineage>
        <taxon>Bacteria</taxon>
        <taxon>Bacillati</taxon>
        <taxon>Bacillota</taxon>
        <taxon>Bacilli</taxon>
        <taxon>Bacillales</taxon>
        <taxon>Paenibacillaceae</taxon>
        <taxon>Paenibacillus</taxon>
    </lineage>
</organism>
<name>A0A1B2DQ52_9BACL</name>
<feature type="chain" id="PRO_5039210812" evidence="1">
    <location>
        <begin position="21"/>
        <end position="234"/>
    </location>
</feature>
<dbReference type="PROSITE" id="PS51257">
    <property type="entry name" value="PROKAR_LIPOPROTEIN"/>
    <property type="match status" value="1"/>
</dbReference>
<reference evidence="2" key="1">
    <citation type="submission" date="2016-08" db="EMBL/GenBank/DDBJ databases">
        <title>Complete Genome Seqeunce of Paenibacillus sp. BIHB 4019 from tea rhizoplane.</title>
        <authorList>
            <person name="Thakur R."/>
            <person name="Swarnkar M.K."/>
            <person name="Gulati A."/>
        </authorList>
    </citation>
    <scope>NUCLEOTIDE SEQUENCE [LARGE SCALE GENOMIC DNA]</scope>
    <source>
        <strain evidence="2">BIHB4019</strain>
    </source>
</reference>
<dbReference type="AlphaFoldDB" id="A0A1B2DQ52"/>
<keyword evidence="1" id="KW-0732">Signal</keyword>
<accession>A0A1B2DQ52</accession>
<dbReference type="RefSeq" id="WP_099520808.1">
    <property type="nucleotide sequence ID" value="NZ_CP016808.1"/>
</dbReference>
<gene>
    <name evidence="2" type="ORF">BBD42_27555</name>
</gene>
<evidence type="ECO:0000256" key="1">
    <source>
        <dbReference type="SAM" id="SignalP"/>
    </source>
</evidence>
<proteinExistence type="predicted"/>
<protein>
    <submittedName>
        <fullName evidence="2">Uncharacterized protein</fullName>
    </submittedName>
</protein>
<sequence>MKTIKLAVLLALFASTACLSGCMDVADKRTPEQWLSLSAAGLAATDKYSFSGTTSIIGADGWSYSPLRFSGEVVDHEQVKSYAATAADQSESAAPAELLKEIQQATNKVSIQTAATAEGHIVLHAAVDKGEAKKRWEKRLTAEMAALASQAPAKEGALRQEWLRTYEKSHQELKQMLSTLEVDGQYELTIDRSKLVPLQLQEQTTFAYQKQGKRITEKRTTNISLSAFDGTTSP</sequence>
<evidence type="ECO:0000313" key="2">
    <source>
        <dbReference type="EMBL" id="ANY69837.1"/>
    </source>
</evidence>
<feature type="signal peptide" evidence="1">
    <location>
        <begin position="1"/>
        <end position="20"/>
    </location>
</feature>